<dbReference type="Proteomes" id="UP000772434">
    <property type="component" value="Unassembled WGS sequence"/>
</dbReference>
<keyword evidence="3" id="KW-1185">Reference proteome</keyword>
<comment type="caution">
    <text evidence="2">The sequence shown here is derived from an EMBL/GenBank/DDBJ whole genome shotgun (WGS) entry which is preliminary data.</text>
</comment>
<accession>A0A9P5UCH5</accession>
<reference evidence="2" key="1">
    <citation type="submission" date="2020-11" db="EMBL/GenBank/DDBJ databases">
        <authorList>
            <consortium name="DOE Joint Genome Institute"/>
            <person name="Ahrendt S."/>
            <person name="Riley R."/>
            <person name="Andreopoulos W."/>
            <person name="Labutti K."/>
            <person name="Pangilinan J."/>
            <person name="Ruiz-Duenas F.J."/>
            <person name="Barrasa J.M."/>
            <person name="Sanchez-Garcia M."/>
            <person name="Camarero S."/>
            <person name="Miyauchi S."/>
            <person name="Serrano A."/>
            <person name="Linde D."/>
            <person name="Babiker R."/>
            <person name="Drula E."/>
            <person name="Ayuso-Fernandez I."/>
            <person name="Pacheco R."/>
            <person name="Padilla G."/>
            <person name="Ferreira P."/>
            <person name="Barriuso J."/>
            <person name="Kellner H."/>
            <person name="Castanera R."/>
            <person name="Alfaro M."/>
            <person name="Ramirez L."/>
            <person name="Pisabarro A.G."/>
            <person name="Kuo A."/>
            <person name="Tritt A."/>
            <person name="Lipzen A."/>
            <person name="He G."/>
            <person name="Yan M."/>
            <person name="Ng V."/>
            <person name="Cullen D."/>
            <person name="Martin F."/>
            <person name="Rosso M.-N."/>
            <person name="Henrissat B."/>
            <person name="Hibbett D."/>
            <person name="Martinez A.T."/>
            <person name="Grigoriev I.V."/>
        </authorList>
    </citation>
    <scope>NUCLEOTIDE SEQUENCE</scope>
    <source>
        <strain evidence="2">AH 40177</strain>
    </source>
</reference>
<protein>
    <submittedName>
        <fullName evidence="2">Uncharacterized protein</fullName>
    </submittedName>
</protein>
<evidence type="ECO:0000313" key="2">
    <source>
        <dbReference type="EMBL" id="KAF9074149.1"/>
    </source>
</evidence>
<evidence type="ECO:0000313" key="3">
    <source>
        <dbReference type="Proteomes" id="UP000772434"/>
    </source>
</evidence>
<gene>
    <name evidence="2" type="ORF">BDP27DRAFT_1359672</name>
</gene>
<feature type="region of interest" description="Disordered" evidence="1">
    <location>
        <begin position="119"/>
        <end position="181"/>
    </location>
</feature>
<name>A0A9P5UCH5_9AGAR</name>
<feature type="compositionally biased region" description="Pro residues" evidence="1">
    <location>
        <begin position="154"/>
        <end position="181"/>
    </location>
</feature>
<evidence type="ECO:0000256" key="1">
    <source>
        <dbReference type="SAM" id="MobiDB-lite"/>
    </source>
</evidence>
<organism evidence="2 3">
    <name type="scientific">Rhodocollybia butyracea</name>
    <dbReference type="NCBI Taxonomy" id="206335"/>
    <lineage>
        <taxon>Eukaryota</taxon>
        <taxon>Fungi</taxon>
        <taxon>Dikarya</taxon>
        <taxon>Basidiomycota</taxon>
        <taxon>Agaricomycotina</taxon>
        <taxon>Agaricomycetes</taxon>
        <taxon>Agaricomycetidae</taxon>
        <taxon>Agaricales</taxon>
        <taxon>Marasmiineae</taxon>
        <taxon>Omphalotaceae</taxon>
        <taxon>Rhodocollybia</taxon>
    </lineage>
</organism>
<feature type="compositionally biased region" description="Pro residues" evidence="1">
    <location>
        <begin position="126"/>
        <end position="138"/>
    </location>
</feature>
<feature type="region of interest" description="Disordered" evidence="1">
    <location>
        <begin position="70"/>
        <end position="101"/>
    </location>
</feature>
<dbReference type="EMBL" id="JADNRY010000014">
    <property type="protein sequence ID" value="KAF9074149.1"/>
    <property type="molecule type" value="Genomic_DNA"/>
</dbReference>
<proteinExistence type="predicted"/>
<sequence length="181" mass="19434">MAKNVDKSGTPTSQADITVFDDTDITKMGFSGRINRFFTSATNTCKAQYRTNPAEGGPAAVPHGTKTQRYFSLSKGDPAHDAFDPSTLPESDLSFQPSTETARAATMTTLLEEFDREFMNPHNEPHTPPPATPGPGNPGHPHDVMGIPNILNSPLPPTPPSRPGAPPPRDAPFPPPAQHHH</sequence>
<dbReference type="AlphaFoldDB" id="A0A9P5UCH5"/>